<evidence type="ECO:0000313" key="2">
    <source>
        <dbReference type="Proteomes" id="UP000789396"/>
    </source>
</evidence>
<proteinExistence type="predicted"/>
<name>A0A9N9PDX6_9GLOM</name>
<feature type="non-terminal residue" evidence="1">
    <location>
        <position position="1"/>
    </location>
</feature>
<accession>A0A9N9PDX6</accession>
<dbReference type="Proteomes" id="UP000789396">
    <property type="component" value="Unassembled WGS sequence"/>
</dbReference>
<comment type="caution">
    <text evidence="1">The sequence shown here is derived from an EMBL/GenBank/DDBJ whole genome shotgun (WGS) entry which is preliminary data.</text>
</comment>
<gene>
    <name evidence="1" type="ORF">RFULGI_LOCUS18890</name>
</gene>
<protein>
    <submittedName>
        <fullName evidence="1">10447_t:CDS:1</fullName>
    </submittedName>
</protein>
<dbReference type="EMBL" id="CAJVPZ010086781">
    <property type="protein sequence ID" value="CAG8812309.1"/>
    <property type="molecule type" value="Genomic_DNA"/>
</dbReference>
<sequence length="56" mass="6081">QNVAGLGLHASSSGMTMSDVKGGRLAVIILGQLMWVVERIFEDTSKLLVILRDLLQ</sequence>
<evidence type="ECO:0000313" key="1">
    <source>
        <dbReference type="EMBL" id="CAG8812309.1"/>
    </source>
</evidence>
<dbReference type="AlphaFoldDB" id="A0A9N9PDX6"/>
<feature type="non-terminal residue" evidence="1">
    <location>
        <position position="56"/>
    </location>
</feature>
<keyword evidence="2" id="KW-1185">Reference proteome</keyword>
<reference evidence="1" key="1">
    <citation type="submission" date="2021-06" db="EMBL/GenBank/DDBJ databases">
        <authorList>
            <person name="Kallberg Y."/>
            <person name="Tangrot J."/>
            <person name="Rosling A."/>
        </authorList>
    </citation>
    <scope>NUCLEOTIDE SEQUENCE</scope>
    <source>
        <strain evidence="1">IN212</strain>
    </source>
</reference>
<organism evidence="1 2">
    <name type="scientific">Racocetra fulgida</name>
    <dbReference type="NCBI Taxonomy" id="60492"/>
    <lineage>
        <taxon>Eukaryota</taxon>
        <taxon>Fungi</taxon>
        <taxon>Fungi incertae sedis</taxon>
        <taxon>Mucoromycota</taxon>
        <taxon>Glomeromycotina</taxon>
        <taxon>Glomeromycetes</taxon>
        <taxon>Diversisporales</taxon>
        <taxon>Gigasporaceae</taxon>
        <taxon>Racocetra</taxon>
    </lineage>
</organism>